<keyword evidence="2" id="KW-0378">Hydrolase</keyword>
<dbReference type="Gene3D" id="3.30.1120.10">
    <property type="match status" value="1"/>
</dbReference>
<name>A0A1H6ZBJ1_9BACT</name>
<dbReference type="GO" id="GO:0016787">
    <property type="term" value="F:hydrolase activity"/>
    <property type="evidence" value="ECO:0007669"/>
    <property type="project" value="UniProtKB-KW"/>
</dbReference>
<evidence type="ECO:0000313" key="5">
    <source>
        <dbReference type="Proteomes" id="UP000199532"/>
    </source>
</evidence>
<dbReference type="Gene3D" id="3.40.720.10">
    <property type="entry name" value="Alkaline Phosphatase, subunit A"/>
    <property type="match status" value="1"/>
</dbReference>
<organism evidence="4 5">
    <name type="scientific">Dyadobacter koreensis</name>
    <dbReference type="NCBI Taxonomy" id="408657"/>
    <lineage>
        <taxon>Bacteria</taxon>
        <taxon>Pseudomonadati</taxon>
        <taxon>Bacteroidota</taxon>
        <taxon>Cytophagia</taxon>
        <taxon>Cytophagales</taxon>
        <taxon>Spirosomataceae</taxon>
        <taxon>Dyadobacter</taxon>
    </lineage>
</organism>
<dbReference type="STRING" id="408657.SAMN04487995_5041"/>
<dbReference type="PANTHER" id="PTHR43751:SF6">
    <property type="entry name" value="N-ACETYLGALACTOSAMINE-6-O-SULFATASE"/>
    <property type="match status" value="1"/>
</dbReference>
<dbReference type="InterPro" id="IPR000917">
    <property type="entry name" value="Sulfatase_N"/>
</dbReference>
<dbReference type="InterPro" id="IPR052701">
    <property type="entry name" value="GAG_Ulvan_Degrading_Sulfatases"/>
</dbReference>
<evidence type="ECO:0000313" key="4">
    <source>
        <dbReference type="EMBL" id="SEJ50106.1"/>
    </source>
</evidence>
<feature type="domain" description="Sulfatase N-terminal" evidence="3">
    <location>
        <begin position="38"/>
        <end position="411"/>
    </location>
</feature>
<evidence type="ECO:0000256" key="1">
    <source>
        <dbReference type="ARBA" id="ARBA00008779"/>
    </source>
</evidence>
<protein>
    <submittedName>
        <fullName evidence="4">Arylsulfatase A</fullName>
    </submittedName>
</protein>
<gene>
    <name evidence="4" type="ORF">SAMN04487995_5041</name>
</gene>
<dbReference type="CDD" id="cd16143">
    <property type="entry name" value="ARS_like"/>
    <property type="match status" value="1"/>
</dbReference>
<dbReference type="OrthoDB" id="9764377at2"/>
<evidence type="ECO:0000256" key="2">
    <source>
        <dbReference type="ARBA" id="ARBA00022801"/>
    </source>
</evidence>
<dbReference type="SUPFAM" id="SSF53649">
    <property type="entry name" value="Alkaline phosphatase-like"/>
    <property type="match status" value="1"/>
</dbReference>
<comment type="similarity">
    <text evidence="1">Belongs to the sulfatase family.</text>
</comment>
<proteinExistence type="inferred from homology"/>
<dbReference type="EMBL" id="FNXY01000008">
    <property type="protein sequence ID" value="SEJ50106.1"/>
    <property type="molecule type" value="Genomic_DNA"/>
</dbReference>
<sequence length="520" mass="57486">MIRLLFNTINNCTKLFFVILLLLSTRHIVVGQKKSQKPNVIFIYADDLGYGDLSAYGATKISTPNIDRLAKEGLKFTNAHATSGTCTPSRYALMTGNYPWRKKGTGVLPGNASLIIPTDKITLPLVFQNAGYKTGVVGKWHLGLGSPGKDINWNKPLKVGPNEVGFDYAYFFPATSDRVPTVFIENHDIVGYEKEDPIEVNYVEKIGKEPTGKENPELLKLLASPDHGHSNTIVNGIGRIGWMSGGKRARWADEEIAHVFLDKAEQFIEENQKNPFFLYFSLNDIHVPRMPSTEFKGKSKMGLRGDVILQMDWTVGEILKKLKSLGLEENTMIIFSSDNGPVLDDGYADKAVELSEGHKPAGVLRGGKYSAFEGGSRVPWLVRWTGTIKPATVSNALVCQIDLLSSFAQYFQQKIEDTEATDSFAIMDALIGKSKIGRESIVKQGGALSYTKGNWKYIEPSTNQPFNKLTGTELGNDPKPQLYDLNKDPGERNNVASQYPAKIKLMAEELARIKDAGGSR</sequence>
<dbReference type="Proteomes" id="UP000199532">
    <property type="component" value="Unassembled WGS sequence"/>
</dbReference>
<dbReference type="PROSITE" id="PS00149">
    <property type="entry name" value="SULFATASE_2"/>
    <property type="match status" value="1"/>
</dbReference>
<reference evidence="4 5" key="1">
    <citation type="submission" date="2016-10" db="EMBL/GenBank/DDBJ databases">
        <authorList>
            <person name="de Groot N.N."/>
        </authorList>
    </citation>
    <scope>NUCLEOTIDE SEQUENCE [LARGE SCALE GENOMIC DNA]</scope>
    <source>
        <strain evidence="4 5">DSM 19938</strain>
    </source>
</reference>
<dbReference type="AlphaFoldDB" id="A0A1H6ZBJ1"/>
<dbReference type="PROSITE" id="PS00523">
    <property type="entry name" value="SULFATASE_1"/>
    <property type="match status" value="1"/>
</dbReference>
<dbReference type="Pfam" id="PF00884">
    <property type="entry name" value="Sulfatase"/>
    <property type="match status" value="1"/>
</dbReference>
<accession>A0A1H6ZBJ1</accession>
<dbReference type="InterPro" id="IPR024607">
    <property type="entry name" value="Sulfatase_CS"/>
</dbReference>
<dbReference type="PANTHER" id="PTHR43751">
    <property type="entry name" value="SULFATASE"/>
    <property type="match status" value="1"/>
</dbReference>
<keyword evidence="5" id="KW-1185">Reference proteome</keyword>
<dbReference type="InterPro" id="IPR017850">
    <property type="entry name" value="Alkaline_phosphatase_core_sf"/>
</dbReference>
<dbReference type="RefSeq" id="WP_090339645.1">
    <property type="nucleotide sequence ID" value="NZ_FNXY01000008.1"/>
</dbReference>
<evidence type="ECO:0000259" key="3">
    <source>
        <dbReference type="Pfam" id="PF00884"/>
    </source>
</evidence>